<keyword evidence="2" id="KW-1185">Reference proteome</keyword>
<dbReference type="HOGENOM" id="CLU_2616112_0_0_3"/>
<sequence>MLHLFTQSTATDLTQRSSLAVGLATGANLSPLIFPTQQQINQPVAGFCFQYLLLLKKMYFMLRFNHTIAKNVGVELAT</sequence>
<dbReference type="EMBL" id="CP003642">
    <property type="protein sequence ID" value="AFZ26901.1"/>
    <property type="molecule type" value="Genomic_DNA"/>
</dbReference>
<dbReference type="AlphaFoldDB" id="K9X4B6"/>
<dbReference type="PATRIC" id="fig|56107.3.peg.5322"/>
<gene>
    <name evidence="1" type="ORF">Cylst_4846</name>
</gene>
<evidence type="ECO:0000313" key="1">
    <source>
        <dbReference type="EMBL" id="AFZ26901.1"/>
    </source>
</evidence>
<name>K9X4B6_9NOST</name>
<dbReference type="KEGG" id="csg:Cylst_4846"/>
<protein>
    <submittedName>
        <fullName evidence="1">Uncharacterized protein</fullName>
    </submittedName>
</protein>
<evidence type="ECO:0000313" key="2">
    <source>
        <dbReference type="Proteomes" id="UP000010475"/>
    </source>
</evidence>
<organism evidence="1 2">
    <name type="scientific">Cylindrospermum stagnale PCC 7417</name>
    <dbReference type="NCBI Taxonomy" id="56107"/>
    <lineage>
        <taxon>Bacteria</taxon>
        <taxon>Bacillati</taxon>
        <taxon>Cyanobacteriota</taxon>
        <taxon>Cyanophyceae</taxon>
        <taxon>Nostocales</taxon>
        <taxon>Nostocaceae</taxon>
        <taxon>Cylindrospermum</taxon>
    </lineage>
</organism>
<dbReference type="Proteomes" id="UP000010475">
    <property type="component" value="Chromosome"/>
</dbReference>
<accession>K9X4B6</accession>
<proteinExistence type="predicted"/>
<reference evidence="1 2" key="1">
    <citation type="submission" date="2012-06" db="EMBL/GenBank/DDBJ databases">
        <title>Finished chromosome of genome of Cylindrospermum stagnale PCC 7417.</title>
        <authorList>
            <consortium name="US DOE Joint Genome Institute"/>
            <person name="Gugger M."/>
            <person name="Coursin T."/>
            <person name="Rippka R."/>
            <person name="Tandeau De Marsac N."/>
            <person name="Huntemann M."/>
            <person name="Wei C.-L."/>
            <person name="Han J."/>
            <person name="Detter J.C."/>
            <person name="Han C."/>
            <person name="Tapia R."/>
            <person name="Chen A."/>
            <person name="Kyrpides N."/>
            <person name="Mavromatis K."/>
            <person name="Markowitz V."/>
            <person name="Szeto E."/>
            <person name="Ivanova N."/>
            <person name="Pagani I."/>
            <person name="Pati A."/>
            <person name="Goodwin L."/>
            <person name="Nordberg H.P."/>
            <person name="Cantor M.N."/>
            <person name="Hua S.X."/>
            <person name="Woyke T."/>
            <person name="Kerfeld C.A."/>
        </authorList>
    </citation>
    <scope>NUCLEOTIDE SEQUENCE [LARGE SCALE GENOMIC DNA]</scope>
    <source>
        <strain evidence="1 2">PCC 7417</strain>
    </source>
</reference>
<dbReference type="STRING" id="56107.Cylst_4846"/>